<comment type="caution">
    <text evidence="4">The sequence shown here is derived from an EMBL/GenBank/DDBJ whole genome shotgun (WGS) entry which is preliminary data.</text>
</comment>
<dbReference type="EMBL" id="JBHSSI010000078">
    <property type="protein sequence ID" value="MFC6261815.1"/>
    <property type="molecule type" value="Genomic_DNA"/>
</dbReference>
<dbReference type="SMART" id="SM00530">
    <property type="entry name" value="HTH_XRE"/>
    <property type="match status" value="1"/>
</dbReference>
<name>A0ABW1TJC8_9LACO</name>
<dbReference type="PANTHER" id="PTHR46558">
    <property type="entry name" value="TRACRIPTIONAL REGULATORY PROTEIN-RELATED-RELATED"/>
    <property type="match status" value="1"/>
</dbReference>
<evidence type="ECO:0000259" key="3">
    <source>
        <dbReference type="PROSITE" id="PS50943"/>
    </source>
</evidence>
<feature type="transmembrane region" description="Helical" evidence="2">
    <location>
        <begin position="142"/>
        <end position="163"/>
    </location>
</feature>
<evidence type="ECO:0000313" key="4">
    <source>
        <dbReference type="EMBL" id="MFC6261815.1"/>
    </source>
</evidence>
<dbReference type="InterPro" id="IPR010982">
    <property type="entry name" value="Lambda_DNA-bd_dom_sf"/>
</dbReference>
<reference evidence="5" key="1">
    <citation type="journal article" date="2019" name="Int. J. Syst. Evol. Microbiol.">
        <title>The Global Catalogue of Microorganisms (GCM) 10K type strain sequencing project: providing services to taxonomists for standard genome sequencing and annotation.</title>
        <authorList>
            <consortium name="The Broad Institute Genomics Platform"/>
            <consortium name="The Broad Institute Genome Sequencing Center for Infectious Disease"/>
            <person name="Wu L."/>
            <person name="Ma J."/>
        </authorList>
    </citation>
    <scope>NUCLEOTIDE SEQUENCE [LARGE SCALE GENOMIC DNA]</scope>
    <source>
        <strain evidence="5">CCM 8908</strain>
    </source>
</reference>
<proteinExistence type="predicted"/>
<dbReference type="SUPFAM" id="SSF47413">
    <property type="entry name" value="lambda repressor-like DNA-binding domains"/>
    <property type="match status" value="1"/>
</dbReference>
<dbReference type="Gene3D" id="1.10.260.40">
    <property type="entry name" value="lambda repressor-like DNA-binding domains"/>
    <property type="match status" value="1"/>
</dbReference>
<dbReference type="PROSITE" id="PS50943">
    <property type="entry name" value="HTH_CROC1"/>
    <property type="match status" value="1"/>
</dbReference>
<feature type="transmembrane region" description="Helical" evidence="2">
    <location>
        <begin position="111"/>
        <end position="130"/>
    </location>
</feature>
<keyword evidence="2" id="KW-0472">Membrane</keyword>
<evidence type="ECO:0000256" key="2">
    <source>
        <dbReference type="SAM" id="Phobius"/>
    </source>
</evidence>
<accession>A0ABW1TJC8</accession>
<keyword evidence="5" id="KW-1185">Reference proteome</keyword>
<sequence>MNFADNLKNIRHQQGMTQADVATELHVSRKTISSWENGRTYPDILTLVKLGDVYQISLDRLMKEDLGMAQHYQHQEKVSRWNDRVVELTIYSNIALLFLFYVLMFLPGHRLAGIAGVLLLINLIILAPAYQDFGAWRVHGWHLALITIMAIILNTVIVVTITGRPEVSMLASNAANGAVGAGYAFGYVVGRAIWIGTLTVSGIFAIYGRAKQV</sequence>
<dbReference type="Pfam" id="PF01381">
    <property type="entry name" value="HTH_3"/>
    <property type="match status" value="1"/>
</dbReference>
<keyword evidence="2" id="KW-0812">Transmembrane</keyword>
<dbReference type="CDD" id="cd00093">
    <property type="entry name" value="HTH_XRE"/>
    <property type="match status" value="1"/>
</dbReference>
<feature type="domain" description="HTH cro/C1-type" evidence="3">
    <location>
        <begin position="7"/>
        <end position="61"/>
    </location>
</feature>
<feature type="transmembrane region" description="Helical" evidence="2">
    <location>
        <begin position="85"/>
        <end position="105"/>
    </location>
</feature>
<protein>
    <submittedName>
        <fullName evidence="4">Helix-turn-helix domain-containing protein</fullName>
    </submittedName>
</protein>
<gene>
    <name evidence="4" type="ORF">ACFP1C_12805</name>
</gene>
<dbReference type="InterPro" id="IPR001387">
    <property type="entry name" value="Cro/C1-type_HTH"/>
</dbReference>
<feature type="transmembrane region" description="Helical" evidence="2">
    <location>
        <begin position="183"/>
        <end position="207"/>
    </location>
</feature>
<evidence type="ECO:0000313" key="5">
    <source>
        <dbReference type="Proteomes" id="UP001596283"/>
    </source>
</evidence>
<evidence type="ECO:0000256" key="1">
    <source>
        <dbReference type="ARBA" id="ARBA00023125"/>
    </source>
</evidence>
<organism evidence="4 5">
    <name type="scientific">Levilactobacillus fujinensis</name>
    <dbReference type="NCBI Taxonomy" id="2486024"/>
    <lineage>
        <taxon>Bacteria</taxon>
        <taxon>Bacillati</taxon>
        <taxon>Bacillota</taxon>
        <taxon>Bacilli</taxon>
        <taxon>Lactobacillales</taxon>
        <taxon>Lactobacillaceae</taxon>
        <taxon>Levilactobacillus</taxon>
    </lineage>
</organism>
<keyword evidence="2" id="KW-1133">Transmembrane helix</keyword>
<dbReference type="Proteomes" id="UP001596283">
    <property type="component" value="Unassembled WGS sequence"/>
</dbReference>
<keyword evidence="1" id="KW-0238">DNA-binding</keyword>
<dbReference type="RefSeq" id="WP_125685386.1">
    <property type="nucleotide sequence ID" value="NZ_JBHSSI010000078.1"/>
</dbReference>
<dbReference type="PANTHER" id="PTHR46558:SF4">
    <property type="entry name" value="DNA-BIDING PHAGE PROTEIN"/>
    <property type="match status" value="1"/>
</dbReference>